<dbReference type="PROSITE" id="PS00108">
    <property type="entry name" value="PROTEIN_KINASE_ST"/>
    <property type="match status" value="1"/>
</dbReference>
<evidence type="ECO:0000256" key="9">
    <source>
        <dbReference type="SAM" id="Phobius"/>
    </source>
</evidence>
<feature type="transmembrane region" description="Helical" evidence="9">
    <location>
        <begin position="45"/>
        <end position="68"/>
    </location>
</feature>
<evidence type="ECO:0000256" key="6">
    <source>
        <dbReference type="PROSITE-ProRule" id="PRU10141"/>
    </source>
</evidence>
<feature type="binding site" evidence="6">
    <location>
        <position position="174"/>
    </location>
    <ligand>
        <name>ATP</name>
        <dbReference type="ChEBI" id="CHEBI:30616"/>
    </ligand>
</feature>
<evidence type="ECO:0000256" key="7">
    <source>
        <dbReference type="RuleBase" id="RU000304"/>
    </source>
</evidence>
<dbReference type="InterPro" id="IPR001245">
    <property type="entry name" value="Ser-Thr/Tyr_kinase_cat_dom"/>
</dbReference>
<evidence type="ECO:0000259" key="10">
    <source>
        <dbReference type="PROSITE" id="PS50011"/>
    </source>
</evidence>
<evidence type="ECO:0000256" key="5">
    <source>
        <dbReference type="ARBA" id="ARBA00022840"/>
    </source>
</evidence>
<dbReference type="Gene3D" id="3.30.200.20">
    <property type="entry name" value="Phosphorylase Kinase, domain 1"/>
    <property type="match status" value="1"/>
</dbReference>
<dbReference type="Gene3D" id="1.10.510.10">
    <property type="entry name" value="Transferase(Phosphotransferase) domain 1"/>
    <property type="match status" value="1"/>
</dbReference>
<feature type="region of interest" description="Disordered" evidence="8">
    <location>
        <begin position="1"/>
        <end position="36"/>
    </location>
</feature>
<feature type="domain" description="Protein kinase" evidence="10">
    <location>
        <begin position="146"/>
        <end position="424"/>
    </location>
</feature>
<evidence type="ECO:0000256" key="2">
    <source>
        <dbReference type="ARBA" id="ARBA00022679"/>
    </source>
</evidence>
<evidence type="ECO:0000256" key="8">
    <source>
        <dbReference type="SAM" id="MobiDB-lite"/>
    </source>
</evidence>
<reference evidence="11 12" key="1">
    <citation type="journal article" date="2021" name="BMC Genomics">
        <title>Datura genome reveals duplications of psychoactive alkaloid biosynthetic genes and high mutation rate following tissue culture.</title>
        <authorList>
            <person name="Rajewski A."/>
            <person name="Carter-House D."/>
            <person name="Stajich J."/>
            <person name="Litt A."/>
        </authorList>
    </citation>
    <scope>NUCLEOTIDE SEQUENCE [LARGE SCALE GENOMIC DNA]</scope>
    <source>
        <strain evidence="11">AR-01</strain>
    </source>
</reference>
<dbReference type="InterPro" id="IPR011009">
    <property type="entry name" value="Kinase-like_dom_sf"/>
</dbReference>
<evidence type="ECO:0000256" key="3">
    <source>
        <dbReference type="ARBA" id="ARBA00022741"/>
    </source>
</evidence>
<name>A0ABS8RXD9_DATST</name>
<sequence length="446" mass="49403">MDDNYTGIEPSPLGWMSNNSHSHHPLEPRSHKSHQHNDMLPSTSVLLIIIPIIIIILLIAISLLIVMLKRIQSAKRNGINSSKSKSVIKNSNCMFIAHSTINIHSSPDVKGGCLPGHGGSSGMPQTKLRGVQVFTYKQLEMSTDKFSDANVIGNGGYGVVYRAVLTDGTVAAIKVLQREGKQWERSFRLEVDLLSRLHSPYLVELLGYCADQHHRLLIFDYMPNGSLQQHLHNPNKQTKNSLNWGVRLRIALDCARALEYLHEHTTPSVIHRDFKCSNVLLDQNFRAKVSDFGLAKIGSDKMNGLISTRVLGTTGYLAPEYASTGKLTTKSDVYSYGVVLLELLTGRVPIDTKRPPGEHVLVSWALPRLTNREKVVEMVDPTLQGQYTKKDLIQVAAIAAMCVQTEADYRPLMTDVVQSLVPLAKAYSSACPANTFRCNQTASPRS</sequence>
<evidence type="ECO:0000256" key="1">
    <source>
        <dbReference type="ARBA" id="ARBA00022527"/>
    </source>
</evidence>
<keyword evidence="4" id="KW-0418">Kinase</keyword>
<gene>
    <name evidence="11" type="ORF">HAX54_005000</name>
</gene>
<evidence type="ECO:0000313" key="11">
    <source>
        <dbReference type="EMBL" id="MCD7450279.1"/>
    </source>
</evidence>
<evidence type="ECO:0000256" key="4">
    <source>
        <dbReference type="ARBA" id="ARBA00022777"/>
    </source>
</evidence>
<keyword evidence="12" id="KW-1185">Reference proteome</keyword>
<dbReference type="InterPro" id="IPR000719">
    <property type="entry name" value="Prot_kinase_dom"/>
</dbReference>
<keyword evidence="5 6" id="KW-0067">ATP-binding</keyword>
<dbReference type="PANTHER" id="PTHR47989:SF2">
    <property type="entry name" value="SERINE_THREONINE-PROTEIN KINASE PBL7-RELATED"/>
    <property type="match status" value="1"/>
</dbReference>
<comment type="caution">
    <text evidence="11">The sequence shown here is derived from an EMBL/GenBank/DDBJ whole genome shotgun (WGS) entry which is preliminary data.</text>
</comment>
<proteinExistence type="inferred from homology"/>
<dbReference type="EMBL" id="JACEIK010000124">
    <property type="protein sequence ID" value="MCD7450279.1"/>
    <property type="molecule type" value="Genomic_DNA"/>
</dbReference>
<keyword evidence="9" id="KW-1133">Transmembrane helix</keyword>
<organism evidence="11 12">
    <name type="scientific">Datura stramonium</name>
    <name type="common">Jimsonweed</name>
    <name type="synonym">Common thornapple</name>
    <dbReference type="NCBI Taxonomy" id="4076"/>
    <lineage>
        <taxon>Eukaryota</taxon>
        <taxon>Viridiplantae</taxon>
        <taxon>Streptophyta</taxon>
        <taxon>Embryophyta</taxon>
        <taxon>Tracheophyta</taxon>
        <taxon>Spermatophyta</taxon>
        <taxon>Magnoliopsida</taxon>
        <taxon>eudicotyledons</taxon>
        <taxon>Gunneridae</taxon>
        <taxon>Pentapetalae</taxon>
        <taxon>asterids</taxon>
        <taxon>lamiids</taxon>
        <taxon>Solanales</taxon>
        <taxon>Solanaceae</taxon>
        <taxon>Solanoideae</taxon>
        <taxon>Datureae</taxon>
        <taxon>Datura</taxon>
    </lineage>
</organism>
<dbReference type="InterPro" id="IPR008271">
    <property type="entry name" value="Ser/Thr_kinase_AS"/>
</dbReference>
<accession>A0ABS8RXD9</accession>
<dbReference type="Proteomes" id="UP000823775">
    <property type="component" value="Unassembled WGS sequence"/>
</dbReference>
<evidence type="ECO:0000313" key="12">
    <source>
        <dbReference type="Proteomes" id="UP000823775"/>
    </source>
</evidence>
<keyword evidence="3 6" id="KW-0547">Nucleotide-binding</keyword>
<keyword evidence="9" id="KW-0472">Membrane</keyword>
<dbReference type="SUPFAM" id="SSF56112">
    <property type="entry name" value="Protein kinase-like (PK-like)"/>
    <property type="match status" value="1"/>
</dbReference>
<keyword evidence="9" id="KW-0812">Transmembrane</keyword>
<dbReference type="CDD" id="cd14066">
    <property type="entry name" value="STKc_IRAK"/>
    <property type="match status" value="1"/>
</dbReference>
<keyword evidence="2" id="KW-0808">Transferase</keyword>
<dbReference type="Pfam" id="PF07714">
    <property type="entry name" value="PK_Tyr_Ser-Thr"/>
    <property type="match status" value="1"/>
</dbReference>
<dbReference type="PROSITE" id="PS00107">
    <property type="entry name" value="PROTEIN_KINASE_ATP"/>
    <property type="match status" value="1"/>
</dbReference>
<dbReference type="PROSITE" id="PS50011">
    <property type="entry name" value="PROTEIN_KINASE_DOM"/>
    <property type="match status" value="1"/>
</dbReference>
<protein>
    <recommendedName>
        <fullName evidence="10">Protein kinase domain-containing protein</fullName>
    </recommendedName>
</protein>
<keyword evidence="1 7" id="KW-0723">Serine/threonine-protein kinase</keyword>
<dbReference type="PANTHER" id="PTHR47989">
    <property type="entry name" value="OS01G0750732 PROTEIN"/>
    <property type="match status" value="1"/>
</dbReference>
<dbReference type="InterPro" id="IPR017441">
    <property type="entry name" value="Protein_kinase_ATP_BS"/>
</dbReference>
<comment type="similarity">
    <text evidence="7">Belongs to the protein kinase superfamily.</text>
</comment>